<keyword evidence="5" id="KW-0547">Nucleotide-binding</keyword>
<evidence type="ECO:0000256" key="2">
    <source>
        <dbReference type="ARBA" id="ARBA00005675"/>
    </source>
</evidence>
<keyword evidence="10 11" id="KW-0472">Membrane</keyword>
<evidence type="ECO:0000256" key="5">
    <source>
        <dbReference type="ARBA" id="ARBA00022741"/>
    </source>
</evidence>
<dbReference type="InterPro" id="IPR001757">
    <property type="entry name" value="P_typ_ATPase"/>
</dbReference>
<evidence type="ECO:0000313" key="13">
    <source>
        <dbReference type="Ensembl" id="ENSJHYP00000001230.1"/>
    </source>
</evidence>
<dbReference type="Gene3D" id="3.40.50.1000">
    <property type="entry name" value="HAD superfamily/HAD-like"/>
    <property type="match status" value="1"/>
</dbReference>
<dbReference type="Gene3D" id="1.20.1110.10">
    <property type="entry name" value="Calcium-transporting ATPase, transmembrane domain"/>
    <property type="match status" value="1"/>
</dbReference>
<dbReference type="SFLD" id="SFLDS00003">
    <property type="entry name" value="Haloacid_Dehalogenase"/>
    <property type="match status" value="1"/>
</dbReference>
<evidence type="ECO:0000256" key="11">
    <source>
        <dbReference type="SAM" id="Phobius"/>
    </source>
</evidence>
<dbReference type="GO" id="GO:0016887">
    <property type="term" value="F:ATP hydrolysis activity"/>
    <property type="evidence" value="ECO:0007669"/>
    <property type="project" value="InterPro"/>
</dbReference>
<keyword evidence="4 11" id="KW-0812">Transmembrane</keyword>
<dbReference type="PANTHER" id="PTHR42861">
    <property type="entry name" value="CALCIUM-TRANSPORTING ATPASE"/>
    <property type="match status" value="1"/>
</dbReference>
<dbReference type="InterPro" id="IPR059000">
    <property type="entry name" value="ATPase_P-type_domA"/>
</dbReference>
<keyword evidence="14" id="KW-1185">Reference proteome</keyword>
<keyword evidence="8" id="KW-1278">Translocase</keyword>
<keyword evidence="9 11" id="KW-1133">Transmembrane helix</keyword>
<keyword evidence="6" id="KW-0067">ATP-binding</keyword>
<dbReference type="PRINTS" id="PR00120">
    <property type="entry name" value="HATPASE"/>
</dbReference>
<proteinExistence type="inferred from homology"/>
<dbReference type="InterPro" id="IPR023299">
    <property type="entry name" value="ATPase_P-typ_cyto_dom_N"/>
</dbReference>
<reference evidence="13" key="2">
    <citation type="submission" date="2025-09" db="UniProtKB">
        <authorList>
            <consortium name="Ensembl"/>
        </authorList>
    </citation>
    <scope>IDENTIFICATION</scope>
</reference>
<dbReference type="AlphaFoldDB" id="A0A8C5IDN4"/>
<name>A0A8C5IDN4_JUNHY</name>
<feature type="transmembrane region" description="Helical" evidence="11">
    <location>
        <begin position="144"/>
        <end position="163"/>
    </location>
</feature>
<dbReference type="SFLD" id="SFLDG00002">
    <property type="entry name" value="C1.7:_P-type_atpase_like"/>
    <property type="match status" value="1"/>
</dbReference>
<dbReference type="SUPFAM" id="SSF56784">
    <property type="entry name" value="HAD-like"/>
    <property type="match status" value="1"/>
</dbReference>
<dbReference type="OMA" id="WTQEMVI"/>
<dbReference type="SUPFAM" id="SSF81653">
    <property type="entry name" value="Calcium ATPase, transduction domain A"/>
    <property type="match status" value="1"/>
</dbReference>
<feature type="transmembrane region" description="Helical" evidence="11">
    <location>
        <begin position="107"/>
        <end position="132"/>
    </location>
</feature>
<dbReference type="Pfam" id="PF00122">
    <property type="entry name" value="E1-E2_ATPase"/>
    <property type="match status" value="1"/>
</dbReference>
<sequence length="731" mass="79008">MSAFAKQGVSFIPSPTIAIGLSSSLAKEENLINKANAQKIAKTGVVQSKEDRDRLLKASSLSIADFFKDIGVDEKTGLNDETVEANREKYGANTVTKIKSNGVFHRLFKAFTSPFSLILLVVAIISAIVAWLPGGTAEDKATWWVTPLIIIIMVLLSGTVSFVEETKSLRSAASLKSMTENTSTVIRNGKVIELPNDQLVVGDIVRIGAGDMLPADVRVVAAKDLFVSQSALTGEQQPVEKNTNSYNGNLVCIVNVGNKTVFGALREKVVEKKGKTAFEKGVDSVAKMLMSFLVVMVPLIFIIDGCGIHIASEGLVISGYNDYKQWIQALMFAMSVAVGLTPALLPMQVAANLAKGAVKMSGKKVIVKDINSIQNFGAMDVLCTDKTGTLTENSSTLAEYFNFDGVSSPRVLRLAFLNSYSQTGIKSVIDKSIVAYAESDRSFYESLTEGLVKLDEIPFDFDRKRLTVLLKDHTGAKFMVVKGATDSMIKTLGFIKTTQGKRPITDDDIAKIKLTADKESLKGRRTILMATKDTDKDTITVSDESDLVFAGYICFEDTPKASAKEALDGLRNFGVTVKVLTGDNEPAARAVCRATGFDDIKVLSGDEIREMSDDELTKKVEECNLFVKLSPDDKSRIVTSLQRNKHTVGFMGDGINDAAALHAADVGISFKDATDIAKESADIIMLENDLNAVGSPTDSGTIIFPAKCITPSIVLFLNTPAKKFKSRTSPK</sequence>
<dbReference type="InterPro" id="IPR018303">
    <property type="entry name" value="ATPase_P-typ_P_site"/>
</dbReference>
<dbReference type="InterPro" id="IPR008250">
    <property type="entry name" value="ATPase_P-typ_transduc_dom_A_sf"/>
</dbReference>
<dbReference type="Gene3D" id="2.70.150.10">
    <property type="entry name" value="Calcium-transporting ATPase, cytoplasmic transduction domain A"/>
    <property type="match status" value="1"/>
</dbReference>
<feature type="transmembrane region" description="Helical" evidence="11">
    <location>
        <begin position="289"/>
        <end position="310"/>
    </location>
</feature>
<dbReference type="NCBIfam" id="TIGR01494">
    <property type="entry name" value="ATPase_P-type"/>
    <property type="match status" value="2"/>
</dbReference>
<dbReference type="GO" id="GO:0005388">
    <property type="term" value="F:P-type calcium transporter activity"/>
    <property type="evidence" value="ECO:0007669"/>
    <property type="project" value="UniProtKB-EC"/>
</dbReference>
<dbReference type="GO" id="GO:0005524">
    <property type="term" value="F:ATP binding"/>
    <property type="evidence" value="ECO:0007669"/>
    <property type="project" value="UniProtKB-KW"/>
</dbReference>
<protein>
    <recommendedName>
        <fullName evidence="3">P-type Ca(2+) transporter</fullName>
        <ecNumber evidence="3">7.2.2.10</ecNumber>
    </recommendedName>
</protein>
<dbReference type="PROSITE" id="PS00154">
    <property type="entry name" value="ATPASE_E1_E2"/>
    <property type="match status" value="1"/>
</dbReference>
<organism evidence="13 14">
    <name type="scientific">Junco hyemalis</name>
    <name type="common">Dark-eyed junco</name>
    <dbReference type="NCBI Taxonomy" id="40217"/>
    <lineage>
        <taxon>Eukaryota</taxon>
        <taxon>Metazoa</taxon>
        <taxon>Chordata</taxon>
        <taxon>Craniata</taxon>
        <taxon>Vertebrata</taxon>
        <taxon>Euteleostomi</taxon>
        <taxon>Archelosauria</taxon>
        <taxon>Archosauria</taxon>
        <taxon>Dinosauria</taxon>
        <taxon>Saurischia</taxon>
        <taxon>Theropoda</taxon>
        <taxon>Coelurosauria</taxon>
        <taxon>Aves</taxon>
        <taxon>Neognathae</taxon>
        <taxon>Neoaves</taxon>
        <taxon>Telluraves</taxon>
        <taxon>Australaves</taxon>
        <taxon>Passeriformes</taxon>
        <taxon>Passerellidae</taxon>
        <taxon>Junco</taxon>
    </lineage>
</organism>
<evidence type="ECO:0000256" key="9">
    <source>
        <dbReference type="ARBA" id="ARBA00022989"/>
    </source>
</evidence>
<evidence type="ECO:0000259" key="12">
    <source>
        <dbReference type="SMART" id="SM00831"/>
    </source>
</evidence>
<dbReference type="SUPFAM" id="SSF81665">
    <property type="entry name" value="Calcium ATPase, transmembrane domain M"/>
    <property type="match status" value="1"/>
</dbReference>
<dbReference type="InterPro" id="IPR004014">
    <property type="entry name" value="ATPase_P-typ_cation-transptr_N"/>
</dbReference>
<evidence type="ECO:0000256" key="6">
    <source>
        <dbReference type="ARBA" id="ARBA00022840"/>
    </source>
</evidence>
<dbReference type="SFLD" id="SFLDF00027">
    <property type="entry name" value="p-type_atpase"/>
    <property type="match status" value="1"/>
</dbReference>
<evidence type="ECO:0000313" key="14">
    <source>
        <dbReference type="Proteomes" id="UP000694408"/>
    </source>
</evidence>
<evidence type="ECO:0000256" key="3">
    <source>
        <dbReference type="ARBA" id="ARBA00012790"/>
    </source>
</evidence>
<dbReference type="Gene3D" id="3.40.1110.10">
    <property type="entry name" value="Calcium-transporting ATPase, cytoplasmic domain N"/>
    <property type="match status" value="1"/>
</dbReference>
<dbReference type="InterPro" id="IPR044492">
    <property type="entry name" value="P_typ_ATPase_HD_dom"/>
</dbReference>
<feature type="domain" description="Cation-transporting P-type ATPase N-terminal" evidence="12">
    <location>
        <begin position="57"/>
        <end position="131"/>
    </location>
</feature>
<dbReference type="GO" id="GO:0016020">
    <property type="term" value="C:membrane"/>
    <property type="evidence" value="ECO:0007669"/>
    <property type="project" value="UniProtKB-SubCell"/>
</dbReference>
<comment type="similarity">
    <text evidence="2">Belongs to the cation transport ATPase (P-type) (TC 3.A.3) family. Type IIA subfamily.</text>
</comment>
<dbReference type="InterPro" id="IPR023214">
    <property type="entry name" value="HAD_sf"/>
</dbReference>
<keyword evidence="7" id="KW-0460">Magnesium</keyword>
<dbReference type="SUPFAM" id="SSF81660">
    <property type="entry name" value="Metal cation-transporting ATPase, ATP-binding domain N"/>
    <property type="match status" value="1"/>
</dbReference>
<evidence type="ECO:0000256" key="1">
    <source>
        <dbReference type="ARBA" id="ARBA00004141"/>
    </source>
</evidence>
<accession>A0A8C5IDN4</accession>
<feature type="transmembrane region" description="Helical" evidence="11">
    <location>
        <begin position="330"/>
        <end position="354"/>
    </location>
</feature>
<dbReference type="SMART" id="SM00831">
    <property type="entry name" value="Cation_ATPase_N"/>
    <property type="match status" value="1"/>
</dbReference>
<dbReference type="Pfam" id="PF00702">
    <property type="entry name" value="Hydrolase"/>
    <property type="match status" value="1"/>
</dbReference>
<dbReference type="Ensembl" id="ENSJHYT00000001546.1">
    <property type="protein sequence ID" value="ENSJHYP00000001230.1"/>
    <property type="gene ID" value="ENSJHYG00000001057.1"/>
</dbReference>
<comment type="subcellular location">
    <subcellularLocation>
        <location evidence="1">Membrane</location>
        <topology evidence="1">Multi-pass membrane protein</topology>
    </subcellularLocation>
</comment>
<evidence type="ECO:0000256" key="4">
    <source>
        <dbReference type="ARBA" id="ARBA00022692"/>
    </source>
</evidence>
<dbReference type="InterPro" id="IPR036412">
    <property type="entry name" value="HAD-like_sf"/>
</dbReference>
<evidence type="ECO:0000256" key="8">
    <source>
        <dbReference type="ARBA" id="ARBA00022967"/>
    </source>
</evidence>
<dbReference type="Proteomes" id="UP000694408">
    <property type="component" value="Unplaced"/>
</dbReference>
<dbReference type="PRINTS" id="PR00119">
    <property type="entry name" value="CATATPASE"/>
</dbReference>
<dbReference type="InterPro" id="IPR023298">
    <property type="entry name" value="ATPase_P-typ_TM_dom_sf"/>
</dbReference>
<evidence type="ECO:0000256" key="10">
    <source>
        <dbReference type="ARBA" id="ARBA00023136"/>
    </source>
</evidence>
<reference evidence="13" key="1">
    <citation type="submission" date="2025-08" db="UniProtKB">
        <authorList>
            <consortium name="Ensembl"/>
        </authorList>
    </citation>
    <scope>IDENTIFICATION</scope>
</reference>
<evidence type="ECO:0000256" key="7">
    <source>
        <dbReference type="ARBA" id="ARBA00022842"/>
    </source>
</evidence>
<dbReference type="EC" id="7.2.2.10" evidence="3"/>
<dbReference type="Pfam" id="PF00690">
    <property type="entry name" value="Cation_ATPase_N"/>
    <property type="match status" value="1"/>
</dbReference>